<dbReference type="Proteomes" id="UP000259465">
    <property type="component" value="Chromosome"/>
</dbReference>
<keyword evidence="2" id="KW-0274">FAD</keyword>
<dbReference type="AlphaFoldDB" id="A0AAD0W7Z5"/>
<dbReference type="GO" id="GO:0071949">
    <property type="term" value="F:FAD binding"/>
    <property type="evidence" value="ECO:0007669"/>
    <property type="project" value="InterPro"/>
</dbReference>
<dbReference type="EMBL" id="CP031968">
    <property type="protein sequence ID" value="AXT45852.1"/>
    <property type="molecule type" value="Genomic_DNA"/>
</dbReference>
<accession>A0AAD0W7Z5</accession>
<keyword evidence="5" id="KW-1185">Reference proteome</keyword>
<dbReference type="InterPro" id="IPR010031">
    <property type="entry name" value="FAD_lactone_oxidase-like"/>
</dbReference>
<dbReference type="InterPro" id="IPR016166">
    <property type="entry name" value="FAD-bd_PCMH"/>
</dbReference>
<dbReference type="SUPFAM" id="SSF56176">
    <property type="entry name" value="FAD-binding/transporter-associated domain-like"/>
    <property type="match status" value="1"/>
</dbReference>
<evidence type="ECO:0000313" key="5">
    <source>
        <dbReference type="Proteomes" id="UP000259465"/>
    </source>
</evidence>
<dbReference type="PANTHER" id="PTHR43762:SF1">
    <property type="entry name" value="D-ARABINONO-1,4-LACTONE OXIDASE"/>
    <property type="match status" value="1"/>
</dbReference>
<feature type="domain" description="FAD-binding PCMH-type" evidence="3">
    <location>
        <begin position="57"/>
        <end position="226"/>
    </location>
</feature>
<evidence type="ECO:0000313" key="4">
    <source>
        <dbReference type="EMBL" id="AXT45852.1"/>
    </source>
</evidence>
<sequence length="490" mass="54352">MPKPPFTPRPVPPSTVDPLRRALLKAGLLSAAAPLCQPLLAWGATVTGGVVNDITGMNPVTVTQVATPRSNADIQQALRQWPGPVSIGGGRFSMGGQIASPGSLHLDMRRFNRLLSLEPRLRLARVQAGMSWRELQQWIDPHGLAVKIMQSYANFSIGGSLSVNAHGRYVGLGPLVNAVRSIVIALADGSLLSASRQQRPEVFFAAIGAYGALGVICEVELELTDNQRLERQVNRMSLNDYRDFFFKHVRADSRALMHNADLAPPYFQMATAVTWRVSDKSLTDSRRLTPQGLRYWLQEGAIRAWAELPGGPVLRKKIADPLRFARAAVLWRNREASLDVASLGRIADAEHSFVLQEYFVPVAKLEHFVTAMATILETHKVAALNVSIRHSPADAGTVLAWARQEVFSLVLYYRQGKDEAARRQVGQWTRQLIDAALAQGGSYYLPYQLHASREQFHQAYPDAGKLLALKRVLDPASRFRNQLWNKYLMV</sequence>
<dbReference type="InterPro" id="IPR036318">
    <property type="entry name" value="FAD-bd_PCMH-like_sf"/>
</dbReference>
<dbReference type="GO" id="GO:0016899">
    <property type="term" value="F:oxidoreductase activity, acting on the CH-OH group of donors, oxygen as acceptor"/>
    <property type="evidence" value="ECO:0007669"/>
    <property type="project" value="InterPro"/>
</dbReference>
<dbReference type="RefSeq" id="WP_081575787.1">
    <property type="nucleotide sequence ID" value="NZ_CP031968.1"/>
</dbReference>
<gene>
    <name evidence="4" type="ORF">D1345_06510</name>
</gene>
<organism evidence="4 5">
    <name type="scientific">Chromobacterium rhizoryzae</name>
    <dbReference type="NCBI Taxonomy" id="1778675"/>
    <lineage>
        <taxon>Bacteria</taxon>
        <taxon>Pseudomonadati</taxon>
        <taxon>Pseudomonadota</taxon>
        <taxon>Betaproteobacteria</taxon>
        <taxon>Neisseriales</taxon>
        <taxon>Chromobacteriaceae</taxon>
        <taxon>Chromobacterium</taxon>
    </lineage>
</organism>
<dbReference type="SUPFAM" id="SSF55103">
    <property type="entry name" value="FAD-linked oxidases, C-terminal domain"/>
    <property type="match status" value="1"/>
</dbReference>
<reference evidence="4 5" key="1">
    <citation type="submission" date="2018-08" db="EMBL/GenBank/DDBJ databases">
        <title>Complete genome sequence of JP2-74.</title>
        <authorList>
            <person name="Wu L."/>
        </authorList>
    </citation>
    <scope>NUCLEOTIDE SEQUENCE [LARGE SCALE GENOMIC DNA]</scope>
    <source>
        <strain evidence="4 5">JP2-74</strain>
    </source>
</reference>
<protein>
    <submittedName>
        <fullName evidence="4">FAD-binding oxidoreductase</fullName>
    </submittedName>
</protein>
<dbReference type="PANTHER" id="PTHR43762">
    <property type="entry name" value="L-GULONOLACTONE OXIDASE"/>
    <property type="match status" value="1"/>
</dbReference>
<evidence type="ECO:0000256" key="2">
    <source>
        <dbReference type="ARBA" id="ARBA00022827"/>
    </source>
</evidence>
<dbReference type="Gene3D" id="3.30.465.10">
    <property type="match status" value="1"/>
</dbReference>
<dbReference type="PROSITE" id="PS51387">
    <property type="entry name" value="FAD_PCMH"/>
    <property type="match status" value="1"/>
</dbReference>
<evidence type="ECO:0000259" key="3">
    <source>
        <dbReference type="PROSITE" id="PS51387"/>
    </source>
</evidence>
<name>A0AAD0W7Z5_9NEIS</name>
<proteinExistence type="predicted"/>
<evidence type="ECO:0000256" key="1">
    <source>
        <dbReference type="ARBA" id="ARBA00022630"/>
    </source>
</evidence>
<keyword evidence="1" id="KW-0285">Flavoprotein</keyword>
<dbReference type="Pfam" id="PF01565">
    <property type="entry name" value="FAD_binding_4"/>
    <property type="match status" value="1"/>
</dbReference>
<dbReference type="InterPro" id="IPR016169">
    <property type="entry name" value="FAD-bd_PCMH_sub2"/>
</dbReference>
<dbReference type="InterPro" id="IPR016164">
    <property type="entry name" value="FAD-linked_Oxase-like_C"/>
</dbReference>
<dbReference type="KEGG" id="crz:D1345_06510"/>
<dbReference type="InterPro" id="IPR006094">
    <property type="entry name" value="Oxid_FAD_bind_N"/>
</dbReference>